<comment type="caution">
    <text evidence="2">The sequence shown here is derived from an EMBL/GenBank/DDBJ whole genome shotgun (WGS) entry which is preliminary data.</text>
</comment>
<dbReference type="PANTHER" id="PTHR34861:SF10">
    <property type="entry name" value="CYCLASE"/>
    <property type="match status" value="1"/>
</dbReference>
<dbReference type="SUPFAM" id="SSF102198">
    <property type="entry name" value="Putative cyclase"/>
    <property type="match status" value="1"/>
</dbReference>
<feature type="compositionally biased region" description="Polar residues" evidence="1">
    <location>
        <begin position="1"/>
        <end position="11"/>
    </location>
</feature>
<dbReference type="PANTHER" id="PTHR34861">
    <property type="match status" value="1"/>
</dbReference>
<dbReference type="InterPro" id="IPR007325">
    <property type="entry name" value="KFase/CYL"/>
</dbReference>
<keyword evidence="3" id="KW-1185">Reference proteome</keyword>
<dbReference type="GO" id="GO:0004061">
    <property type="term" value="F:arylformamidase activity"/>
    <property type="evidence" value="ECO:0007669"/>
    <property type="project" value="InterPro"/>
</dbReference>
<sequence>MTAPQKQTGQLPGSRAGEVPEGSDILRDYISRCSNWGRWGADDEIGTLNYVGPEQVRAAAALVKKGEVIPLSLPYDQRGCQDGGFRQNPQLLVRASGTDYVAGAQEPTPWGPAKGFGFSDDVVVLPTQAGTQWDSLSHIFFEGKMYNGRPATLSTANGSARNGIQAGVDKYVMRGVLLDVARWAGVLSLAPGHAITVAELERVADAQRVEVRRGDALLVRTGFLGARRGRWGDYAGGPAPGLSLHTAPWLHEKEVAALVTDTWGVEVRPNEIAHVQPLHTVALVHMGLALGEIFDLEGLSASCAADRVYEFQFLAPPLPLSGASGSPLSGLAVK</sequence>
<protein>
    <submittedName>
        <fullName evidence="2">Kynurenine formamidase</fullName>
    </submittedName>
</protein>
<organism evidence="2 3">
    <name type="scientific">Amycolatopsis endophytica</name>
    <dbReference type="NCBI Taxonomy" id="860233"/>
    <lineage>
        <taxon>Bacteria</taxon>
        <taxon>Bacillati</taxon>
        <taxon>Actinomycetota</taxon>
        <taxon>Actinomycetes</taxon>
        <taxon>Pseudonocardiales</taxon>
        <taxon>Pseudonocardiaceae</taxon>
        <taxon>Amycolatopsis</taxon>
    </lineage>
</organism>
<dbReference type="Pfam" id="PF04199">
    <property type="entry name" value="Cyclase"/>
    <property type="match status" value="1"/>
</dbReference>
<dbReference type="RefSeq" id="WP_312861128.1">
    <property type="nucleotide sequence ID" value="NZ_JACCFK010000001.1"/>
</dbReference>
<feature type="region of interest" description="Disordered" evidence="1">
    <location>
        <begin position="1"/>
        <end position="20"/>
    </location>
</feature>
<evidence type="ECO:0000313" key="3">
    <source>
        <dbReference type="Proteomes" id="UP000549616"/>
    </source>
</evidence>
<evidence type="ECO:0000256" key="1">
    <source>
        <dbReference type="SAM" id="MobiDB-lite"/>
    </source>
</evidence>
<proteinExistence type="predicted"/>
<dbReference type="Gene3D" id="3.50.30.50">
    <property type="entry name" value="Putative cyclase"/>
    <property type="match status" value="1"/>
</dbReference>
<gene>
    <name evidence="2" type="ORF">HNR02_005055</name>
</gene>
<reference evidence="2 3" key="1">
    <citation type="submission" date="2020-07" db="EMBL/GenBank/DDBJ databases">
        <title>Sequencing the genomes of 1000 actinobacteria strains.</title>
        <authorList>
            <person name="Klenk H.-P."/>
        </authorList>
    </citation>
    <scope>NUCLEOTIDE SEQUENCE [LARGE SCALE GENOMIC DNA]</scope>
    <source>
        <strain evidence="2 3">DSM 104006</strain>
    </source>
</reference>
<dbReference type="EMBL" id="JACCFK010000001">
    <property type="protein sequence ID" value="NYI91732.1"/>
    <property type="molecule type" value="Genomic_DNA"/>
</dbReference>
<name>A0A853BAF7_9PSEU</name>
<accession>A0A853BAF7</accession>
<dbReference type="GO" id="GO:0019441">
    <property type="term" value="P:L-tryptophan catabolic process to kynurenine"/>
    <property type="evidence" value="ECO:0007669"/>
    <property type="project" value="InterPro"/>
</dbReference>
<dbReference type="AlphaFoldDB" id="A0A853BAF7"/>
<dbReference type="Proteomes" id="UP000549616">
    <property type="component" value="Unassembled WGS sequence"/>
</dbReference>
<evidence type="ECO:0000313" key="2">
    <source>
        <dbReference type="EMBL" id="NYI91732.1"/>
    </source>
</evidence>
<dbReference type="InterPro" id="IPR037175">
    <property type="entry name" value="KFase_sf"/>
</dbReference>